<dbReference type="PANTHER" id="PTHR34308:SF1">
    <property type="entry name" value="COBALAMIN BIOSYNTHESIS PROTEIN CBIB"/>
    <property type="match status" value="1"/>
</dbReference>
<evidence type="ECO:0000256" key="6">
    <source>
        <dbReference type="ARBA" id="ARBA00022692"/>
    </source>
</evidence>
<dbReference type="PANTHER" id="PTHR34308">
    <property type="entry name" value="COBALAMIN BIOSYNTHESIS PROTEIN CBIB"/>
    <property type="match status" value="1"/>
</dbReference>
<name>M9LA87_PAEPP</name>
<comment type="caution">
    <text evidence="9">The sequence shown here is derived from an EMBL/GenBank/DDBJ whole genome shotgun (WGS) entry which is preliminary data.</text>
</comment>
<comment type="similarity">
    <text evidence="3">Belongs to the CobD/CbiB family.</text>
</comment>
<gene>
    <name evidence="9" type="ORF">PPOP_1859</name>
</gene>
<keyword evidence="8" id="KW-0472">Membrane</keyword>
<keyword evidence="10" id="KW-1185">Reference proteome</keyword>
<accession>M9LA87</accession>
<dbReference type="UniPathway" id="UPA00148"/>
<evidence type="ECO:0000256" key="7">
    <source>
        <dbReference type="ARBA" id="ARBA00022989"/>
    </source>
</evidence>
<dbReference type="Proteomes" id="UP000029453">
    <property type="component" value="Unassembled WGS sequence"/>
</dbReference>
<proteinExistence type="inferred from homology"/>
<dbReference type="AlphaFoldDB" id="M9LA87"/>
<keyword evidence="7" id="KW-1133">Transmembrane helix</keyword>
<reference evidence="9 10" key="1">
    <citation type="submission" date="2012-10" db="EMBL/GenBank/DDBJ databases">
        <title>Draft Genome Sequence of Paenibacillus popilliae ATCC 14706T.</title>
        <authorList>
            <person name="Iiyama K."/>
            <person name="Mori K."/>
            <person name="Mon H."/>
            <person name="Chieda Y."/>
            <person name="Lee J.M."/>
            <person name="Kusakabe T."/>
            <person name="Tashiro K."/>
            <person name="Asano S."/>
            <person name="Yasunaga-Aoki C."/>
            <person name="Shimizu S."/>
        </authorList>
    </citation>
    <scope>NUCLEOTIDE SEQUENCE [LARGE SCALE GENOMIC DNA]</scope>
    <source>
        <strain evidence="9 10">ATCC 14706</strain>
    </source>
</reference>
<evidence type="ECO:0000313" key="9">
    <source>
        <dbReference type="EMBL" id="GAC42502.1"/>
    </source>
</evidence>
<keyword evidence="5" id="KW-0169">Cobalamin biosynthesis</keyword>
<evidence type="ECO:0000256" key="8">
    <source>
        <dbReference type="ARBA" id="ARBA00023136"/>
    </source>
</evidence>
<comment type="subcellular location">
    <subcellularLocation>
        <location evidence="1">Cell membrane</location>
        <topology evidence="1">Multi-pass membrane protein</topology>
    </subcellularLocation>
</comment>
<dbReference type="EMBL" id="BALG01000105">
    <property type="protein sequence ID" value="GAC42502.1"/>
    <property type="molecule type" value="Genomic_DNA"/>
</dbReference>
<dbReference type="Pfam" id="PF03186">
    <property type="entry name" value="CobD_Cbib"/>
    <property type="match status" value="1"/>
</dbReference>
<dbReference type="GO" id="GO:0005886">
    <property type="term" value="C:plasma membrane"/>
    <property type="evidence" value="ECO:0007669"/>
    <property type="project" value="UniProtKB-SubCell"/>
</dbReference>
<keyword evidence="4" id="KW-1003">Cell membrane</keyword>
<comment type="pathway">
    <text evidence="2">Cofactor biosynthesis; adenosylcobalamin biosynthesis.</text>
</comment>
<organism evidence="9 10">
    <name type="scientific">Paenibacillus popilliae ATCC 14706</name>
    <dbReference type="NCBI Taxonomy" id="1212764"/>
    <lineage>
        <taxon>Bacteria</taxon>
        <taxon>Bacillati</taxon>
        <taxon>Bacillota</taxon>
        <taxon>Bacilli</taxon>
        <taxon>Bacillales</taxon>
        <taxon>Paenibacillaceae</taxon>
        <taxon>Paenibacillus</taxon>
    </lineage>
</organism>
<evidence type="ECO:0000256" key="2">
    <source>
        <dbReference type="ARBA" id="ARBA00004953"/>
    </source>
</evidence>
<dbReference type="GO" id="GO:0048472">
    <property type="term" value="F:threonine-phosphate decarboxylase activity"/>
    <property type="evidence" value="ECO:0007669"/>
    <property type="project" value="InterPro"/>
</dbReference>
<keyword evidence="6" id="KW-0812">Transmembrane</keyword>
<evidence type="ECO:0000256" key="4">
    <source>
        <dbReference type="ARBA" id="ARBA00022475"/>
    </source>
</evidence>
<protein>
    <submittedName>
        <fullName evidence="9">Cobalamin biosynthesis protein</fullName>
    </submittedName>
</protein>
<sequence>MDAVISPLLYAAIGGAPLAMAYRAVNTLDSMVGDKNEKYANLGYASARLDDLAN</sequence>
<evidence type="ECO:0000256" key="3">
    <source>
        <dbReference type="ARBA" id="ARBA00006263"/>
    </source>
</evidence>
<evidence type="ECO:0000256" key="5">
    <source>
        <dbReference type="ARBA" id="ARBA00022573"/>
    </source>
</evidence>
<dbReference type="InterPro" id="IPR004485">
    <property type="entry name" value="Cobalamin_biosynth_CobD/CbiB"/>
</dbReference>
<evidence type="ECO:0000256" key="1">
    <source>
        <dbReference type="ARBA" id="ARBA00004651"/>
    </source>
</evidence>
<dbReference type="GO" id="GO:0009236">
    <property type="term" value="P:cobalamin biosynthetic process"/>
    <property type="evidence" value="ECO:0007669"/>
    <property type="project" value="UniProtKB-UniPathway"/>
</dbReference>
<evidence type="ECO:0000313" key="10">
    <source>
        <dbReference type="Proteomes" id="UP000029453"/>
    </source>
</evidence>